<reference evidence="2 3" key="1">
    <citation type="submission" date="2017-11" db="EMBL/GenBank/DDBJ databases">
        <title>Genomic Encyclopedia of Archaeal and Bacterial Type Strains, Phase II (KMG-II): From Individual Species to Whole Genera.</title>
        <authorList>
            <person name="Goeker M."/>
        </authorList>
    </citation>
    <scope>NUCLEOTIDE SEQUENCE [LARGE SCALE GENOMIC DNA]</scope>
    <source>
        <strain evidence="2 3">DSM 11115</strain>
    </source>
</reference>
<dbReference type="AlphaFoldDB" id="A0A2M9BST1"/>
<keyword evidence="1" id="KW-1133">Transmembrane helix</keyword>
<proteinExistence type="predicted"/>
<dbReference type="EMBL" id="PGFA01000001">
    <property type="protein sequence ID" value="PJJ61006.1"/>
    <property type="molecule type" value="Genomic_DNA"/>
</dbReference>
<evidence type="ECO:0000313" key="2">
    <source>
        <dbReference type="EMBL" id="PJJ61006.1"/>
    </source>
</evidence>
<keyword evidence="3" id="KW-1185">Reference proteome</keyword>
<evidence type="ECO:0000256" key="1">
    <source>
        <dbReference type="SAM" id="Phobius"/>
    </source>
</evidence>
<evidence type="ECO:0000313" key="3">
    <source>
        <dbReference type="Proteomes" id="UP000228535"/>
    </source>
</evidence>
<name>A0A2M9BST1_9BACT</name>
<comment type="caution">
    <text evidence="2">The sequence shown here is derived from an EMBL/GenBank/DDBJ whole genome shotgun (WGS) entry which is preliminary data.</text>
</comment>
<dbReference type="OrthoDB" id="886605at2"/>
<keyword evidence="1" id="KW-0472">Membrane</keyword>
<keyword evidence="1" id="KW-0812">Transmembrane</keyword>
<dbReference type="Proteomes" id="UP000228535">
    <property type="component" value="Unassembled WGS sequence"/>
</dbReference>
<sequence>MKSTKARITDIIVQALNTDNPVFLLSGAILFVWGLWLWRQRQRLVRHGQFTTGTVIGHDNGPIVRFYTQDQKPVSGQSAASPSSSYHRDGDTIGVYYNSEKPREFVLATTEHKATPLLFMVLGIVFILGGFFSKID</sequence>
<feature type="transmembrane region" description="Helical" evidence="1">
    <location>
        <begin position="117"/>
        <end position="135"/>
    </location>
</feature>
<protein>
    <submittedName>
        <fullName evidence="2">Uncharacterized protein DUF3592</fullName>
    </submittedName>
</protein>
<gene>
    <name evidence="2" type="ORF">CLV45_2443</name>
</gene>
<feature type="transmembrane region" description="Helical" evidence="1">
    <location>
        <begin position="20"/>
        <end position="38"/>
    </location>
</feature>
<organism evidence="2 3">
    <name type="scientific">Hymenobacter chitinivorans DSM 11115</name>
    <dbReference type="NCBI Taxonomy" id="1121954"/>
    <lineage>
        <taxon>Bacteria</taxon>
        <taxon>Pseudomonadati</taxon>
        <taxon>Bacteroidota</taxon>
        <taxon>Cytophagia</taxon>
        <taxon>Cytophagales</taxon>
        <taxon>Hymenobacteraceae</taxon>
        <taxon>Hymenobacter</taxon>
    </lineage>
</organism>
<dbReference type="RefSeq" id="WP_157807443.1">
    <property type="nucleotide sequence ID" value="NZ_PGFA01000001.1"/>
</dbReference>
<accession>A0A2M9BST1</accession>